<dbReference type="Proteomes" id="UP000014500">
    <property type="component" value="Unassembled WGS sequence"/>
</dbReference>
<accession>T1IJI6</accession>
<evidence type="ECO:0000313" key="1">
    <source>
        <dbReference type="EnsemblMetazoa" id="SMAR001055-PA"/>
    </source>
</evidence>
<sequence length="178" mass="19800">MRSERKTHFDTSKYPPDYFLHDQTNKKVLGKFKDELQGVPILEFVECCLSNLDVADNSAISLEIGNLVAILDDITCCQSGFGEHQVRCFHSLLGAPRWWHACQVGILMYSGSNKPHLCIINDARDFLLCLTCDGGVEGQVGRVLTSTGPTGHRLTVVPTDTELIWQENTSDRAFAIKS</sequence>
<keyword evidence="2" id="KW-1185">Reference proteome</keyword>
<dbReference type="EnsemblMetazoa" id="SMAR001055-RA">
    <property type="protein sequence ID" value="SMAR001055-PA"/>
    <property type="gene ID" value="SMAR001055"/>
</dbReference>
<protein>
    <submittedName>
        <fullName evidence="1">Uncharacterized protein</fullName>
    </submittedName>
</protein>
<proteinExistence type="predicted"/>
<dbReference type="AlphaFoldDB" id="T1IJI6"/>
<organism evidence="1 2">
    <name type="scientific">Strigamia maritima</name>
    <name type="common">European centipede</name>
    <name type="synonym">Geophilus maritimus</name>
    <dbReference type="NCBI Taxonomy" id="126957"/>
    <lineage>
        <taxon>Eukaryota</taxon>
        <taxon>Metazoa</taxon>
        <taxon>Ecdysozoa</taxon>
        <taxon>Arthropoda</taxon>
        <taxon>Myriapoda</taxon>
        <taxon>Chilopoda</taxon>
        <taxon>Pleurostigmophora</taxon>
        <taxon>Geophilomorpha</taxon>
        <taxon>Linotaeniidae</taxon>
        <taxon>Strigamia</taxon>
    </lineage>
</organism>
<dbReference type="EMBL" id="JH430298">
    <property type="status" value="NOT_ANNOTATED_CDS"/>
    <property type="molecule type" value="Genomic_DNA"/>
</dbReference>
<name>T1IJI6_STRMM</name>
<evidence type="ECO:0000313" key="2">
    <source>
        <dbReference type="Proteomes" id="UP000014500"/>
    </source>
</evidence>
<reference evidence="2" key="1">
    <citation type="submission" date="2011-05" db="EMBL/GenBank/DDBJ databases">
        <authorList>
            <person name="Richards S.R."/>
            <person name="Qu J."/>
            <person name="Jiang H."/>
            <person name="Jhangiani S.N."/>
            <person name="Agravi P."/>
            <person name="Goodspeed R."/>
            <person name="Gross S."/>
            <person name="Mandapat C."/>
            <person name="Jackson L."/>
            <person name="Mathew T."/>
            <person name="Pu L."/>
            <person name="Thornton R."/>
            <person name="Saada N."/>
            <person name="Wilczek-Boney K.B."/>
            <person name="Lee S."/>
            <person name="Kovar C."/>
            <person name="Wu Y."/>
            <person name="Scherer S.E."/>
            <person name="Worley K.C."/>
            <person name="Muzny D.M."/>
            <person name="Gibbs R."/>
        </authorList>
    </citation>
    <scope>NUCLEOTIDE SEQUENCE</scope>
    <source>
        <strain evidence="2">Brora</strain>
    </source>
</reference>
<dbReference type="HOGENOM" id="CLU_1512490_0_0_1"/>
<reference evidence="1" key="2">
    <citation type="submission" date="2015-02" db="UniProtKB">
        <authorList>
            <consortium name="EnsemblMetazoa"/>
        </authorList>
    </citation>
    <scope>IDENTIFICATION</scope>
</reference>